<protein>
    <submittedName>
        <fullName evidence="1">Lipoprotein LipO</fullName>
    </submittedName>
</protein>
<evidence type="ECO:0000313" key="2">
    <source>
        <dbReference type="EMBL" id="ODR53096.1"/>
    </source>
</evidence>
<dbReference type="AlphaFoldDB" id="A0A1E3UKB5"/>
<dbReference type="EMBL" id="MEHA01000005">
    <property type="protein sequence ID" value="ODR53096.1"/>
    <property type="molecule type" value="Genomic_DNA"/>
</dbReference>
<dbReference type="PANTHER" id="PTHR43649:SF17">
    <property type="entry name" value="ABC TRANSPORTER SOLUTE BINDING PROTEIN-SUGAR TRANSPORT"/>
    <property type="match status" value="1"/>
</dbReference>
<dbReference type="PATRIC" id="fig|1432052.4.peg.6163"/>
<gene>
    <name evidence="1" type="primary">lipO_50</name>
    <name evidence="2" type="ORF">BEI59_09560</name>
    <name evidence="1" type="ORF">BEI61_05550</name>
</gene>
<reference evidence="1 3" key="1">
    <citation type="submission" date="2016-07" db="EMBL/GenBank/DDBJ databases">
        <title>Characterization of isolates of Eisenbergiella tayi derived from blood cultures, using whole genome sequencing.</title>
        <authorList>
            <person name="Burdz T."/>
            <person name="Wiebe D."/>
            <person name="Huynh C."/>
            <person name="Bernard K."/>
        </authorList>
    </citation>
    <scope>NUCLEOTIDE SEQUENCE [LARGE SCALE GENOMIC DNA]</scope>
    <source>
        <strain evidence="1 3">NML 110608</strain>
    </source>
</reference>
<evidence type="ECO:0000313" key="1">
    <source>
        <dbReference type="EMBL" id="ODM02388.1"/>
    </source>
</evidence>
<dbReference type="InterPro" id="IPR006059">
    <property type="entry name" value="SBP"/>
</dbReference>
<proteinExistence type="predicted"/>
<accession>A0A1E3UKB5</accession>
<dbReference type="PANTHER" id="PTHR43649">
    <property type="entry name" value="ARABINOSE-BINDING PROTEIN-RELATED"/>
    <property type="match status" value="1"/>
</dbReference>
<dbReference type="Pfam" id="PF01547">
    <property type="entry name" value="SBP_bac_1"/>
    <property type="match status" value="1"/>
</dbReference>
<dbReference type="Gene3D" id="3.40.190.10">
    <property type="entry name" value="Periplasmic binding protein-like II"/>
    <property type="match status" value="2"/>
</dbReference>
<dbReference type="EMBL" id="MCGH01000004">
    <property type="protein sequence ID" value="ODM02388.1"/>
    <property type="molecule type" value="Genomic_DNA"/>
</dbReference>
<evidence type="ECO:0000313" key="4">
    <source>
        <dbReference type="Proteomes" id="UP000094271"/>
    </source>
</evidence>
<sequence length="548" mass="61698">MKLKQVIAATMATILIIGNLTGCGKTNGTAVVESSGSVEETASVEVPNAVNKTGYPIMNVDYTFKIVHSVASTDKIGSWENKDFVQQIAEDTGLKIEWVGIPEASYNDQVAIMIAAGDLPDVFIGQVPNFAQFLDSFYKLDDMIADYTPSLADFYEEYPAIKVAAVFPDGSTYGLPDVQMNGYRAGKCLSINQTWLDAVGMEMPNTADELFDVLMAFKEQDPNGNGQADEIPFSFYKDRKFDLLMSAFGIAGYDAKDYSFPYVQIKNGKVEFYPETENYYNYLQYLNKLYANGLVDPNGFIQEEVDMIAKGTNNQLGVFPNYSYDDITVGDYAKDYTYLLPLKDEEGIRRFVPSSYAGGVIANQFTITKNCKYPEAMLRLYDYMNGSFENRLTFDWGPEGVAWKDNGDGTISKLADPVPDGYNSYAEVRHTLSMGVKGATLWSEADNARFAITSDREKKYVARQEPFLACAVEEFMPDGQNYPEAVQEINVILTELRAYMDNFLAESVMNGIDDKKWEQHLDAVKKFNSERYTQLMQEYYDRMKELMK</sequence>
<name>A0A1E3UKB5_9FIRM</name>
<dbReference type="SUPFAM" id="SSF53850">
    <property type="entry name" value="Periplasmic binding protein-like II"/>
    <property type="match status" value="1"/>
</dbReference>
<organism evidence="2 4">
    <name type="scientific">Eisenbergiella tayi</name>
    <dbReference type="NCBI Taxonomy" id="1432052"/>
    <lineage>
        <taxon>Bacteria</taxon>
        <taxon>Bacillati</taxon>
        <taxon>Bacillota</taxon>
        <taxon>Clostridia</taxon>
        <taxon>Lachnospirales</taxon>
        <taxon>Lachnospiraceae</taxon>
        <taxon>Eisenbergiella</taxon>
    </lineage>
</organism>
<evidence type="ECO:0000313" key="3">
    <source>
        <dbReference type="Proteomes" id="UP000094067"/>
    </source>
</evidence>
<reference evidence="2 4" key="2">
    <citation type="submission" date="2016-08" db="EMBL/GenBank/DDBJ databases">
        <authorList>
            <person name="Seilhamer J.J."/>
        </authorList>
    </citation>
    <scope>NUCLEOTIDE SEQUENCE [LARGE SCALE GENOMIC DNA]</scope>
    <source>
        <strain evidence="2 4">NML150140-1</strain>
    </source>
</reference>
<dbReference type="Proteomes" id="UP000094067">
    <property type="component" value="Unassembled WGS sequence"/>
</dbReference>
<comment type="caution">
    <text evidence="2">The sequence shown here is derived from an EMBL/GenBank/DDBJ whole genome shotgun (WGS) entry which is preliminary data.</text>
</comment>
<dbReference type="Proteomes" id="UP000094271">
    <property type="component" value="Unassembled WGS sequence"/>
</dbReference>
<keyword evidence="1" id="KW-0449">Lipoprotein</keyword>
<dbReference type="RefSeq" id="WP_069431546.1">
    <property type="nucleotide sequence ID" value="NZ_DBFYTW010000104.1"/>
</dbReference>
<dbReference type="InterPro" id="IPR050490">
    <property type="entry name" value="Bact_solute-bd_prot1"/>
</dbReference>